<proteinExistence type="predicted"/>
<name>A0A918VTD5_9GAMM</name>
<sequence length="355" mass="38463">MNPRTVKTHVYLPGLSAHDSSHGRAAFEELNKANVTSGNIFVDTQAAQAVMRARYRSLINDRLTNNVNLSVRDRINLREQQANVNARVQIINPQVAPVPGVNQPNNGPADILWVKGHGNAQNTNSISTRVEYQKDQGFLPTGGRLTVRRGYRQSHTATDIATSVRRISAMITPQTQSDGLDVRISSCGSAGTFRRDPLGGVVPVQPSFVGSVSAALDTQGANPRIQVSGFRGDSNSSHPTGGQFVTKIKQKAKSANPTQGFTNAFTRMQVATQTVPQVGLVPVIDKIGPNHPRRARLDNDVINHLAPRLPARLSISPQLRATIQPYTKVEVRNGLSKPQASVPRSSARVPVPRNI</sequence>
<protein>
    <submittedName>
        <fullName evidence="2">Uncharacterized protein</fullName>
    </submittedName>
</protein>
<comment type="caution">
    <text evidence="2">The sequence shown here is derived from an EMBL/GenBank/DDBJ whole genome shotgun (WGS) entry which is preliminary data.</text>
</comment>
<keyword evidence="3" id="KW-1185">Reference proteome</keyword>
<accession>A0A918VTD5</accession>
<feature type="region of interest" description="Disordered" evidence="1">
    <location>
        <begin position="334"/>
        <end position="355"/>
    </location>
</feature>
<evidence type="ECO:0000313" key="3">
    <source>
        <dbReference type="Proteomes" id="UP000614811"/>
    </source>
</evidence>
<evidence type="ECO:0000313" key="2">
    <source>
        <dbReference type="EMBL" id="GHA21092.1"/>
    </source>
</evidence>
<dbReference type="EMBL" id="BMXA01000009">
    <property type="protein sequence ID" value="GHA21092.1"/>
    <property type="molecule type" value="Genomic_DNA"/>
</dbReference>
<dbReference type="AlphaFoldDB" id="A0A918VTD5"/>
<organism evidence="2 3">
    <name type="scientific">Arenicella chitinivorans</name>
    <dbReference type="NCBI Taxonomy" id="1329800"/>
    <lineage>
        <taxon>Bacteria</taxon>
        <taxon>Pseudomonadati</taxon>
        <taxon>Pseudomonadota</taxon>
        <taxon>Gammaproteobacteria</taxon>
        <taxon>Arenicellales</taxon>
        <taxon>Arenicellaceae</taxon>
        <taxon>Arenicella</taxon>
    </lineage>
</organism>
<gene>
    <name evidence="2" type="ORF">GCM10008090_33810</name>
</gene>
<reference evidence="2" key="2">
    <citation type="submission" date="2020-09" db="EMBL/GenBank/DDBJ databases">
        <authorList>
            <person name="Sun Q."/>
            <person name="Kim S."/>
        </authorList>
    </citation>
    <scope>NUCLEOTIDE SEQUENCE</scope>
    <source>
        <strain evidence="2">KCTC 12711</strain>
    </source>
</reference>
<dbReference type="Proteomes" id="UP000614811">
    <property type="component" value="Unassembled WGS sequence"/>
</dbReference>
<dbReference type="RefSeq" id="WP_189402896.1">
    <property type="nucleotide sequence ID" value="NZ_BMXA01000009.1"/>
</dbReference>
<evidence type="ECO:0000256" key="1">
    <source>
        <dbReference type="SAM" id="MobiDB-lite"/>
    </source>
</evidence>
<reference evidence="2" key="1">
    <citation type="journal article" date="2014" name="Int. J. Syst. Evol. Microbiol.">
        <title>Complete genome sequence of Corynebacterium casei LMG S-19264T (=DSM 44701T), isolated from a smear-ripened cheese.</title>
        <authorList>
            <consortium name="US DOE Joint Genome Institute (JGI-PGF)"/>
            <person name="Walter F."/>
            <person name="Albersmeier A."/>
            <person name="Kalinowski J."/>
            <person name="Ruckert C."/>
        </authorList>
    </citation>
    <scope>NUCLEOTIDE SEQUENCE</scope>
    <source>
        <strain evidence="2">KCTC 12711</strain>
    </source>
</reference>